<keyword evidence="2" id="KW-0472">Membrane</keyword>
<proteinExistence type="predicted"/>
<dbReference type="AlphaFoldDB" id="A0A495X1C9"/>
<feature type="transmembrane region" description="Helical" evidence="2">
    <location>
        <begin position="291"/>
        <end position="312"/>
    </location>
</feature>
<sequence>MAKPRTALLLVSITIPFVVLLGSFGLYLYAVGSLGGVEGEDIGYLAGEATVRTCPSTDCAASGVYPPGRQIAIVGRTTGQVVGDSDQWVEFAYGDATRFVHGSFVRAATVDNERTFWLFVNLVAAGGVAGLMVAMNSRRAQVLVARHVRLADAVLAGVVLAFGVGACLVGFVYARLDGKSSTGFLGDAFTNIGAGFVGAAVTFALFQTLLSKRSVDPNRIGELTRRLDALERRPAEPPPAHPEPPPDQPEPRPGRPEPPRAHAEPPPAHAVPRPDRPEPPPDRPAVRSARAFSPGVVVAIAAVALAVLRSAWTRAARRR</sequence>
<protein>
    <recommendedName>
        <fullName evidence="5">SH3 domain-containing protein</fullName>
    </recommendedName>
</protein>
<dbReference type="OrthoDB" id="3482365at2"/>
<accession>A0A495X1C9</accession>
<feature type="transmembrane region" description="Helical" evidence="2">
    <location>
        <begin position="116"/>
        <end position="134"/>
    </location>
</feature>
<comment type="caution">
    <text evidence="3">The sequence shown here is derived from an EMBL/GenBank/DDBJ whole genome shotgun (WGS) entry which is preliminary data.</text>
</comment>
<reference evidence="3 4" key="1">
    <citation type="submission" date="2018-10" db="EMBL/GenBank/DDBJ databases">
        <title>Sequencing the genomes of 1000 actinobacteria strains.</title>
        <authorList>
            <person name="Klenk H.-P."/>
        </authorList>
    </citation>
    <scope>NUCLEOTIDE SEQUENCE [LARGE SCALE GENOMIC DNA]</scope>
    <source>
        <strain evidence="3 4">DSM 43911</strain>
    </source>
</reference>
<evidence type="ECO:0000313" key="4">
    <source>
        <dbReference type="Proteomes" id="UP000272729"/>
    </source>
</evidence>
<keyword evidence="2" id="KW-1133">Transmembrane helix</keyword>
<feature type="region of interest" description="Disordered" evidence="1">
    <location>
        <begin position="230"/>
        <end position="291"/>
    </location>
</feature>
<evidence type="ECO:0000256" key="1">
    <source>
        <dbReference type="SAM" id="MobiDB-lite"/>
    </source>
</evidence>
<name>A0A495X1C9_9PSEU</name>
<dbReference type="RefSeq" id="WP_121217103.1">
    <property type="nucleotide sequence ID" value="NZ_JBIUBA010000046.1"/>
</dbReference>
<feature type="transmembrane region" description="Helical" evidence="2">
    <location>
        <begin position="154"/>
        <end position="176"/>
    </location>
</feature>
<gene>
    <name evidence="3" type="ORF">DFJ66_0243</name>
</gene>
<feature type="compositionally biased region" description="Basic and acidic residues" evidence="1">
    <location>
        <begin position="272"/>
        <end position="285"/>
    </location>
</feature>
<feature type="transmembrane region" description="Helical" evidence="2">
    <location>
        <begin position="7"/>
        <end position="30"/>
    </location>
</feature>
<evidence type="ECO:0008006" key="5">
    <source>
        <dbReference type="Google" id="ProtNLM"/>
    </source>
</evidence>
<feature type="compositionally biased region" description="Basic and acidic residues" evidence="1">
    <location>
        <begin position="249"/>
        <end position="263"/>
    </location>
</feature>
<evidence type="ECO:0000313" key="3">
    <source>
        <dbReference type="EMBL" id="RKT67075.1"/>
    </source>
</evidence>
<keyword evidence="2" id="KW-0812">Transmembrane</keyword>
<evidence type="ECO:0000256" key="2">
    <source>
        <dbReference type="SAM" id="Phobius"/>
    </source>
</evidence>
<dbReference type="Proteomes" id="UP000272729">
    <property type="component" value="Unassembled WGS sequence"/>
</dbReference>
<dbReference type="EMBL" id="RBXR01000001">
    <property type="protein sequence ID" value="RKT67075.1"/>
    <property type="molecule type" value="Genomic_DNA"/>
</dbReference>
<keyword evidence="4" id="KW-1185">Reference proteome</keyword>
<feature type="transmembrane region" description="Helical" evidence="2">
    <location>
        <begin position="188"/>
        <end position="210"/>
    </location>
</feature>
<feature type="compositionally biased region" description="Pro residues" evidence="1">
    <location>
        <begin position="236"/>
        <end position="248"/>
    </location>
</feature>
<organism evidence="3 4">
    <name type="scientific">Saccharothrix variisporea</name>
    <dbReference type="NCBI Taxonomy" id="543527"/>
    <lineage>
        <taxon>Bacteria</taxon>
        <taxon>Bacillati</taxon>
        <taxon>Actinomycetota</taxon>
        <taxon>Actinomycetes</taxon>
        <taxon>Pseudonocardiales</taxon>
        <taxon>Pseudonocardiaceae</taxon>
        <taxon>Saccharothrix</taxon>
    </lineage>
</organism>
<dbReference type="Gene3D" id="2.30.30.40">
    <property type="entry name" value="SH3 Domains"/>
    <property type="match status" value="1"/>
</dbReference>